<evidence type="ECO:0000313" key="1">
    <source>
        <dbReference type="EMBL" id="KPN43243.1"/>
    </source>
</evidence>
<gene>
    <name evidence="1" type="ORF">WJL_0316</name>
</gene>
<dbReference type="EMBL" id="LKLZ01000003">
    <property type="protein sequence ID" value="KPN43243.1"/>
    <property type="molecule type" value="Genomic_DNA"/>
</dbReference>
<comment type="caution">
    <text evidence="1">The sequence shown here is derived from an EMBL/GenBank/DDBJ whole genome shotgun (WGS) entry which is preliminary data.</text>
</comment>
<protein>
    <submittedName>
        <fullName evidence="1">Mobile element protein</fullName>
    </submittedName>
</protein>
<evidence type="ECO:0000313" key="2">
    <source>
        <dbReference type="Proteomes" id="UP000050511"/>
    </source>
</evidence>
<accession>A0A837P2K0</accession>
<reference evidence="1 2" key="1">
    <citation type="submission" date="2015-10" db="EMBL/GenBank/DDBJ databases">
        <title>Resequencing of Lactobacillus plantarum WJL strain genome.</title>
        <authorList>
            <person name="Martino M.E."/>
        </authorList>
    </citation>
    <scope>NUCLEOTIDE SEQUENCE [LARGE SCALE GENOMIC DNA]</scope>
    <source>
        <strain evidence="1 2">WJL</strain>
    </source>
</reference>
<name>A0A837P2K0_LACPN</name>
<sequence>MLGTTIIADAGYGSESNYRYLEDELEQHIALILPYGTMFKENSRK</sequence>
<dbReference type="AlphaFoldDB" id="A0A837P2K0"/>
<proteinExistence type="predicted"/>
<organism evidence="1 2">
    <name type="scientific">Lactiplantibacillus plantarum WJL</name>
    <dbReference type="NCBI Taxonomy" id="1350466"/>
    <lineage>
        <taxon>Bacteria</taxon>
        <taxon>Bacillati</taxon>
        <taxon>Bacillota</taxon>
        <taxon>Bacilli</taxon>
        <taxon>Lactobacillales</taxon>
        <taxon>Lactobacillaceae</taxon>
        <taxon>Lactiplantibacillus</taxon>
    </lineage>
</organism>
<dbReference type="Proteomes" id="UP000050511">
    <property type="component" value="Unassembled WGS sequence"/>
</dbReference>